<dbReference type="RefSeq" id="WP_182583115.1">
    <property type="nucleotide sequence ID" value="NZ_JABVCQ010000008.1"/>
</dbReference>
<dbReference type="InterPro" id="IPR021127">
    <property type="entry name" value="CRISPR_associated_Cas2"/>
</dbReference>
<dbReference type="Proteomes" id="UP000548632">
    <property type="component" value="Unassembled WGS sequence"/>
</dbReference>
<gene>
    <name evidence="9" type="primary">cas2</name>
    <name evidence="10" type="ORF">HUK38_05045</name>
</gene>
<keyword evidence="7 9" id="KW-0460">Magnesium</keyword>
<evidence type="ECO:0000256" key="3">
    <source>
        <dbReference type="ARBA" id="ARBA00022722"/>
    </source>
</evidence>
<dbReference type="GO" id="GO:0004521">
    <property type="term" value="F:RNA endonuclease activity"/>
    <property type="evidence" value="ECO:0007669"/>
    <property type="project" value="InterPro"/>
</dbReference>
<dbReference type="GO" id="GO:0043571">
    <property type="term" value="P:maintenance of CRISPR repeat elements"/>
    <property type="evidence" value="ECO:0007669"/>
    <property type="project" value="UniProtKB-UniRule"/>
</dbReference>
<evidence type="ECO:0000256" key="2">
    <source>
        <dbReference type="ARBA" id="ARBA00009959"/>
    </source>
</evidence>
<proteinExistence type="inferred from homology"/>
<dbReference type="GO" id="GO:0046872">
    <property type="term" value="F:metal ion binding"/>
    <property type="evidence" value="ECO:0007669"/>
    <property type="project" value="UniProtKB-UniRule"/>
</dbReference>
<dbReference type="Pfam" id="PF09827">
    <property type="entry name" value="CRISPR_Cas2"/>
    <property type="match status" value="1"/>
</dbReference>
<keyword evidence="11" id="KW-1185">Reference proteome</keyword>
<accession>A0A839HEZ7</accession>
<evidence type="ECO:0000313" key="10">
    <source>
        <dbReference type="EMBL" id="MBB1125599.1"/>
    </source>
</evidence>
<dbReference type="Gene3D" id="3.30.70.240">
    <property type="match status" value="1"/>
</dbReference>
<dbReference type="EMBL" id="JABVCQ010000008">
    <property type="protein sequence ID" value="MBB1125599.1"/>
    <property type="molecule type" value="Genomic_DNA"/>
</dbReference>
<keyword evidence="6 9" id="KW-0378">Hydrolase</keyword>
<comment type="subunit">
    <text evidence="9">Homodimer, forms a heterotetramer with a Cas1 homodimer.</text>
</comment>
<dbReference type="GO" id="GO:0051607">
    <property type="term" value="P:defense response to virus"/>
    <property type="evidence" value="ECO:0007669"/>
    <property type="project" value="UniProtKB-UniRule"/>
</dbReference>
<evidence type="ECO:0000256" key="7">
    <source>
        <dbReference type="ARBA" id="ARBA00022842"/>
    </source>
</evidence>
<reference evidence="10 11" key="1">
    <citation type="journal article" date="2020" name="Arch. Microbiol.">
        <title>The genome sequence of the giant phototrophic gammaproteobacterium Thiospirillum jenense gives insight into its physiological properties and phylogenetic relationships.</title>
        <authorList>
            <person name="Imhoff J.F."/>
            <person name="Meyer T.E."/>
            <person name="Kyndt J.A."/>
        </authorList>
    </citation>
    <scope>NUCLEOTIDE SEQUENCE [LARGE SCALE GENOMIC DNA]</scope>
    <source>
        <strain evidence="10 11">DSM 216</strain>
    </source>
</reference>
<sequence>MQHPGWYLIAYDVRDDHRLQQIHRALRRAAMPIQRSVFVTRATVAEVTQLLDDLMPLLAPHEDALCAWPVDEPTRWWTSGIPLLGSVFTG</sequence>
<keyword evidence="3 9" id="KW-0540">Nuclease</keyword>
<protein>
    <recommendedName>
        <fullName evidence="9">CRISPR-associated endoribonuclease Cas2</fullName>
        <ecNumber evidence="9">3.1.-.-</ecNumber>
    </recommendedName>
</protein>
<dbReference type="SUPFAM" id="SSF143430">
    <property type="entry name" value="TTP0101/SSO1404-like"/>
    <property type="match status" value="1"/>
</dbReference>
<comment type="cofactor">
    <cofactor evidence="1 9">
        <name>Mg(2+)</name>
        <dbReference type="ChEBI" id="CHEBI:18420"/>
    </cofactor>
</comment>
<evidence type="ECO:0000256" key="9">
    <source>
        <dbReference type="HAMAP-Rule" id="MF_01471"/>
    </source>
</evidence>
<evidence type="ECO:0000256" key="5">
    <source>
        <dbReference type="ARBA" id="ARBA00022759"/>
    </source>
</evidence>
<dbReference type="CDD" id="cd09725">
    <property type="entry name" value="Cas2_I_II_III"/>
    <property type="match status" value="1"/>
</dbReference>
<comment type="caution">
    <text evidence="10">The sequence shown here is derived from an EMBL/GenBank/DDBJ whole genome shotgun (WGS) entry which is preliminary data.</text>
</comment>
<evidence type="ECO:0000313" key="11">
    <source>
        <dbReference type="Proteomes" id="UP000548632"/>
    </source>
</evidence>
<dbReference type="GO" id="GO:0016787">
    <property type="term" value="F:hydrolase activity"/>
    <property type="evidence" value="ECO:0007669"/>
    <property type="project" value="UniProtKB-KW"/>
</dbReference>
<dbReference type="InterPro" id="IPR019199">
    <property type="entry name" value="Virulence_VapD/CRISPR_Cas2"/>
</dbReference>
<evidence type="ECO:0000256" key="8">
    <source>
        <dbReference type="ARBA" id="ARBA00023118"/>
    </source>
</evidence>
<dbReference type="AlphaFoldDB" id="A0A839HEZ7"/>
<dbReference type="HAMAP" id="MF_01471">
    <property type="entry name" value="Cas2"/>
    <property type="match status" value="1"/>
</dbReference>
<dbReference type="EC" id="3.1.-.-" evidence="9"/>
<comment type="similarity">
    <text evidence="2 9">Belongs to the CRISPR-associated endoribonuclease Cas2 protein family.</text>
</comment>
<feature type="binding site" evidence="9">
    <location>
        <position position="12"/>
    </location>
    <ligand>
        <name>Mg(2+)</name>
        <dbReference type="ChEBI" id="CHEBI:18420"/>
        <note>catalytic</note>
    </ligand>
</feature>
<keyword evidence="5 9" id="KW-0255">Endonuclease</keyword>
<evidence type="ECO:0000256" key="1">
    <source>
        <dbReference type="ARBA" id="ARBA00001946"/>
    </source>
</evidence>
<evidence type="ECO:0000256" key="4">
    <source>
        <dbReference type="ARBA" id="ARBA00022723"/>
    </source>
</evidence>
<organism evidence="10 11">
    <name type="scientific">Thiospirillum jenense</name>
    <dbReference type="NCBI Taxonomy" id="1653858"/>
    <lineage>
        <taxon>Bacteria</taxon>
        <taxon>Pseudomonadati</taxon>
        <taxon>Pseudomonadota</taxon>
        <taxon>Gammaproteobacteria</taxon>
        <taxon>Chromatiales</taxon>
        <taxon>Chromatiaceae</taxon>
        <taxon>Thiospirillum</taxon>
    </lineage>
</organism>
<name>A0A839HEZ7_9GAMM</name>
<comment type="function">
    <text evidence="9">CRISPR (clustered regularly interspaced short palindromic repeat), is an adaptive immune system that provides protection against mobile genetic elements (viruses, transposable elements and conjugative plasmids). CRISPR clusters contain sequences complementary to antecedent mobile elements and target invading nucleic acids. CRISPR clusters are transcribed and processed into CRISPR RNA (crRNA). Functions as a ssRNA-specific endoribonuclease. Involved in the integration of spacer DNA into the CRISPR cassette.</text>
</comment>
<evidence type="ECO:0000256" key="6">
    <source>
        <dbReference type="ARBA" id="ARBA00022801"/>
    </source>
</evidence>
<keyword evidence="4 9" id="KW-0479">Metal-binding</keyword>
<keyword evidence="8 9" id="KW-0051">Antiviral defense</keyword>